<name>A0ABV5BY87_9BACL</name>
<dbReference type="InterPro" id="IPR003439">
    <property type="entry name" value="ABC_transporter-like_ATP-bd"/>
</dbReference>
<dbReference type="Proteomes" id="UP001580430">
    <property type="component" value="Unassembled WGS sequence"/>
</dbReference>
<evidence type="ECO:0000256" key="3">
    <source>
        <dbReference type="ARBA" id="ARBA00022741"/>
    </source>
</evidence>
<evidence type="ECO:0000313" key="11">
    <source>
        <dbReference type="Proteomes" id="UP001580430"/>
    </source>
</evidence>
<comment type="subcellular location">
    <subcellularLocation>
        <location evidence="1">Cell membrane</location>
        <topology evidence="1">Multi-pass membrane protein</topology>
    </subcellularLocation>
</comment>
<dbReference type="InterPro" id="IPR036640">
    <property type="entry name" value="ABC1_TM_sf"/>
</dbReference>
<evidence type="ECO:0000256" key="1">
    <source>
        <dbReference type="ARBA" id="ARBA00004651"/>
    </source>
</evidence>
<dbReference type="SMART" id="SM00382">
    <property type="entry name" value="AAA"/>
    <property type="match status" value="1"/>
</dbReference>
<proteinExistence type="predicted"/>
<dbReference type="RefSeq" id="WP_375519413.1">
    <property type="nucleotide sequence ID" value="NZ_JBHIRY010000005.1"/>
</dbReference>
<dbReference type="Pfam" id="PF00664">
    <property type="entry name" value="ABC_membrane"/>
    <property type="match status" value="1"/>
</dbReference>
<evidence type="ECO:0000256" key="6">
    <source>
        <dbReference type="ARBA" id="ARBA00023136"/>
    </source>
</evidence>
<dbReference type="InterPro" id="IPR027417">
    <property type="entry name" value="P-loop_NTPase"/>
</dbReference>
<organism evidence="10 11">
    <name type="scientific">Paenibacillus medicaginis</name>
    <dbReference type="NCBI Taxonomy" id="1470560"/>
    <lineage>
        <taxon>Bacteria</taxon>
        <taxon>Bacillati</taxon>
        <taxon>Bacillota</taxon>
        <taxon>Bacilli</taxon>
        <taxon>Bacillales</taxon>
        <taxon>Paenibacillaceae</taxon>
        <taxon>Paenibacillus</taxon>
    </lineage>
</organism>
<evidence type="ECO:0000256" key="2">
    <source>
        <dbReference type="ARBA" id="ARBA00022692"/>
    </source>
</evidence>
<evidence type="ECO:0000256" key="4">
    <source>
        <dbReference type="ARBA" id="ARBA00022840"/>
    </source>
</evidence>
<evidence type="ECO:0000259" key="9">
    <source>
        <dbReference type="PROSITE" id="PS50929"/>
    </source>
</evidence>
<dbReference type="SUPFAM" id="SSF52540">
    <property type="entry name" value="P-loop containing nucleoside triphosphate hydrolases"/>
    <property type="match status" value="1"/>
</dbReference>
<dbReference type="EMBL" id="JBHIRY010000005">
    <property type="protein sequence ID" value="MFB5760238.1"/>
    <property type="molecule type" value="Genomic_DNA"/>
</dbReference>
<protein>
    <submittedName>
        <fullName evidence="10">ABC transporter ATP-binding protein</fullName>
    </submittedName>
</protein>
<keyword evidence="11" id="KW-1185">Reference proteome</keyword>
<feature type="domain" description="ABC transporter" evidence="8">
    <location>
        <begin position="357"/>
        <end position="593"/>
    </location>
</feature>
<dbReference type="Gene3D" id="3.40.50.300">
    <property type="entry name" value="P-loop containing nucleotide triphosphate hydrolases"/>
    <property type="match status" value="1"/>
</dbReference>
<dbReference type="InterPro" id="IPR039421">
    <property type="entry name" value="Type_1_exporter"/>
</dbReference>
<dbReference type="PANTHER" id="PTHR24221">
    <property type="entry name" value="ATP-BINDING CASSETTE SUB-FAMILY B"/>
    <property type="match status" value="1"/>
</dbReference>
<dbReference type="PROSITE" id="PS50893">
    <property type="entry name" value="ABC_TRANSPORTER_2"/>
    <property type="match status" value="1"/>
</dbReference>
<reference evidence="10 11" key="1">
    <citation type="submission" date="2024-09" db="EMBL/GenBank/DDBJ databases">
        <title>Paenibacillus zeirhizospherea sp. nov., isolated from surface of the maize (Zea mays) roots in a horticulture field, Hungary.</title>
        <authorList>
            <person name="Marton D."/>
            <person name="Farkas M."/>
            <person name="Bedics A."/>
            <person name="Toth E."/>
            <person name="Tancsics A."/>
            <person name="Boka K."/>
            <person name="Marati G."/>
            <person name="Kriszt B."/>
            <person name="Cserhati M."/>
        </authorList>
    </citation>
    <scope>NUCLEOTIDE SEQUENCE [LARGE SCALE GENOMIC DNA]</scope>
    <source>
        <strain evidence="10 11">JCM 18446</strain>
    </source>
</reference>
<sequence length="604" mass="67801">MGNILLFVNKLYAFAGIKLYLNLLCMIVISLLDGIGIFLLVPMLSLIGIFDVHIGNVLIISTLDEVLQTIPTIYQLAVILGIFILVISAQALLQKNQSLLDARIQQGFMRSLRLDIYQALLRANWIFHLQRRKSDFQHILTSELGRVNYGTTLFLRLITTITFMIIQVGIALWLSARMTMLVLLCGVLLAFISRKFIKHAKEYGNQTTELAKSYYAGINDQLNGIKDIKSNMLEQSHISWFHKLNHDIEANVVEQVKVQTNSQLLYKVSSAILIGLFIFLSVEAFRAQAAQLMVIIILFSRLWPRFTVIQSNLEQIASTLPAFKNLLDIQKECEGAAESIALHCTGGSNSFRVKGGIECRSVYFRYDRSQEFYALKNVNLFIPAYRMTAIVGKSGAGKSTLIDTLMGLLRPERGEICIDGIALTDDTVFLLRGSIGYVPQDSFLFHTSIRENLLMMNPAASEEQLWDALKLSAANEFIERFPLGLDSEIGDRGVRLSGGERQRLILARALLRKPAILVLDEPTSALDAENEKKIQEVLNKLKEEMTIIVIAHRLSTIRNADQVIVLEDGQIIQEGGFQQLSNEANGVFGRLLRHQTEIKNEAGK</sequence>
<keyword evidence="4 10" id="KW-0067">ATP-binding</keyword>
<dbReference type="Pfam" id="PF00005">
    <property type="entry name" value="ABC_tran"/>
    <property type="match status" value="1"/>
</dbReference>
<feature type="transmembrane region" description="Helical" evidence="7">
    <location>
        <begin position="12"/>
        <end position="32"/>
    </location>
</feature>
<dbReference type="InterPro" id="IPR011527">
    <property type="entry name" value="ABC1_TM_dom"/>
</dbReference>
<feature type="transmembrane region" description="Helical" evidence="7">
    <location>
        <begin position="264"/>
        <end position="282"/>
    </location>
</feature>
<dbReference type="PROSITE" id="PS50929">
    <property type="entry name" value="ABC_TM1F"/>
    <property type="match status" value="1"/>
</dbReference>
<evidence type="ECO:0000313" key="10">
    <source>
        <dbReference type="EMBL" id="MFB5760238.1"/>
    </source>
</evidence>
<dbReference type="SUPFAM" id="SSF90123">
    <property type="entry name" value="ABC transporter transmembrane region"/>
    <property type="match status" value="1"/>
</dbReference>
<keyword evidence="2 7" id="KW-0812">Transmembrane</keyword>
<accession>A0ABV5BY87</accession>
<dbReference type="GO" id="GO:0005524">
    <property type="term" value="F:ATP binding"/>
    <property type="evidence" value="ECO:0007669"/>
    <property type="project" value="UniProtKB-KW"/>
</dbReference>
<keyword evidence="6 7" id="KW-0472">Membrane</keyword>
<dbReference type="Gene3D" id="1.20.1560.10">
    <property type="entry name" value="ABC transporter type 1, transmembrane domain"/>
    <property type="match status" value="1"/>
</dbReference>
<evidence type="ECO:0000256" key="7">
    <source>
        <dbReference type="SAM" id="Phobius"/>
    </source>
</evidence>
<evidence type="ECO:0000259" key="8">
    <source>
        <dbReference type="PROSITE" id="PS50893"/>
    </source>
</evidence>
<feature type="domain" description="ABC transmembrane type-1" evidence="9">
    <location>
        <begin position="23"/>
        <end position="318"/>
    </location>
</feature>
<gene>
    <name evidence="10" type="ORF">ACE5LO_07500</name>
</gene>
<feature type="transmembrane region" description="Helical" evidence="7">
    <location>
        <begin position="73"/>
        <end position="93"/>
    </location>
</feature>
<dbReference type="InterPro" id="IPR003593">
    <property type="entry name" value="AAA+_ATPase"/>
</dbReference>
<dbReference type="InterPro" id="IPR017871">
    <property type="entry name" value="ABC_transporter-like_CS"/>
</dbReference>
<feature type="transmembrane region" description="Helical" evidence="7">
    <location>
        <begin position="153"/>
        <end position="174"/>
    </location>
</feature>
<comment type="caution">
    <text evidence="10">The sequence shown here is derived from an EMBL/GenBank/DDBJ whole genome shotgun (WGS) entry which is preliminary data.</text>
</comment>
<keyword evidence="5 7" id="KW-1133">Transmembrane helix</keyword>
<evidence type="ECO:0000256" key="5">
    <source>
        <dbReference type="ARBA" id="ARBA00022989"/>
    </source>
</evidence>
<dbReference type="PROSITE" id="PS00211">
    <property type="entry name" value="ABC_TRANSPORTER_1"/>
    <property type="match status" value="1"/>
</dbReference>
<feature type="transmembrane region" description="Helical" evidence="7">
    <location>
        <begin position="180"/>
        <end position="197"/>
    </location>
</feature>
<keyword evidence="3" id="KW-0547">Nucleotide-binding</keyword>
<dbReference type="PANTHER" id="PTHR24221:SF654">
    <property type="entry name" value="ATP-BINDING CASSETTE SUB-FAMILY B MEMBER 6"/>
    <property type="match status" value="1"/>
</dbReference>